<dbReference type="Pfam" id="PF18878">
    <property type="entry name" value="PPE-PPW"/>
    <property type="match status" value="1"/>
</dbReference>
<comment type="caution">
    <text evidence="2">The sequence shown here is derived from an EMBL/GenBank/DDBJ whole genome shotgun (WGS) entry which is preliminary data.</text>
</comment>
<dbReference type="Proteomes" id="UP000193247">
    <property type="component" value="Unassembled WGS sequence"/>
</dbReference>
<evidence type="ECO:0000313" key="3">
    <source>
        <dbReference type="Proteomes" id="UP000193247"/>
    </source>
</evidence>
<organism evidence="2 3">
    <name type="scientific">Mycobacterium decipiens</name>
    <dbReference type="NCBI Taxonomy" id="1430326"/>
    <lineage>
        <taxon>Bacteria</taxon>
        <taxon>Bacillati</taxon>
        <taxon>Actinomycetota</taxon>
        <taxon>Actinomycetes</taxon>
        <taxon>Mycobacteriales</taxon>
        <taxon>Mycobacteriaceae</taxon>
        <taxon>Mycobacterium</taxon>
    </lineage>
</organism>
<sequence length="125" mass="11431">MAGGATTALVAALPPSLIPAATALASMAGVPVGAAGAVAASSVAPLAGACAAMPAARFVSVVACDRGAGTLGFAGTSGTQSGGQPAGLTLLAGDEFGDGPRIPMLPASWGTGLVGAPNDGGSVSV</sequence>
<name>A0A1X2LQB2_9MYCO</name>
<keyword evidence="3" id="KW-1185">Reference proteome</keyword>
<protein>
    <recommendedName>
        <fullName evidence="1">PPE-PPW subfamily C-terminal domain-containing protein</fullName>
    </recommendedName>
</protein>
<evidence type="ECO:0000259" key="1">
    <source>
        <dbReference type="Pfam" id="PF18878"/>
    </source>
</evidence>
<reference evidence="2 3" key="1">
    <citation type="submission" date="2017-04" db="EMBL/GenBank/DDBJ databases">
        <title>The new phylogeny of genus Mycobacterium.</title>
        <authorList>
            <person name="Tortoli E."/>
            <person name="Trovato A."/>
            <person name="Cirillo D.M."/>
        </authorList>
    </citation>
    <scope>NUCLEOTIDE SEQUENCE [LARGE SCALE GENOMIC DNA]</scope>
    <source>
        <strain evidence="2 3">TBL 1200985</strain>
    </source>
</reference>
<dbReference type="InterPro" id="IPR043641">
    <property type="entry name" value="PPE-PPW_C"/>
</dbReference>
<gene>
    <name evidence="2" type="ORF">B8W66_20190</name>
</gene>
<accession>A0A1X2LQB2</accession>
<dbReference type="OrthoDB" id="4751931at2"/>
<feature type="domain" description="PPE-PPW subfamily C-terminal" evidence="1">
    <location>
        <begin position="62"/>
        <end position="109"/>
    </location>
</feature>
<proteinExistence type="predicted"/>
<evidence type="ECO:0000313" key="2">
    <source>
        <dbReference type="EMBL" id="OSC38479.1"/>
    </source>
</evidence>
<dbReference type="AlphaFoldDB" id="A0A1X2LQB2"/>
<dbReference type="EMBL" id="NCXP01000037">
    <property type="protein sequence ID" value="OSC38479.1"/>
    <property type="molecule type" value="Genomic_DNA"/>
</dbReference>